<dbReference type="SUPFAM" id="SSF46785">
    <property type="entry name" value="Winged helix' DNA-binding domain"/>
    <property type="match status" value="1"/>
</dbReference>
<feature type="domain" description="HTH marR-type" evidence="4">
    <location>
        <begin position="10"/>
        <end position="152"/>
    </location>
</feature>
<dbReference type="InterPro" id="IPR000835">
    <property type="entry name" value="HTH_MarR-typ"/>
</dbReference>
<evidence type="ECO:0000313" key="6">
    <source>
        <dbReference type="Proteomes" id="UP001138540"/>
    </source>
</evidence>
<dbReference type="Gene3D" id="1.10.10.10">
    <property type="entry name" value="Winged helix-like DNA-binding domain superfamily/Winged helix DNA-binding domain"/>
    <property type="match status" value="1"/>
</dbReference>
<evidence type="ECO:0000256" key="2">
    <source>
        <dbReference type="ARBA" id="ARBA00023125"/>
    </source>
</evidence>
<comment type="caution">
    <text evidence="5">The sequence shown here is derived from an EMBL/GenBank/DDBJ whole genome shotgun (WGS) entry which is preliminary data.</text>
</comment>
<dbReference type="PANTHER" id="PTHR33164">
    <property type="entry name" value="TRANSCRIPTIONAL REGULATOR, MARR FAMILY"/>
    <property type="match status" value="1"/>
</dbReference>
<evidence type="ECO:0000259" key="4">
    <source>
        <dbReference type="PROSITE" id="PS50995"/>
    </source>
</evidence>
<sequence length="166" mass="18183">MTLPGSSPAASPLFLREEEIRRGIELLQFGHAALAEVMEPVLATHGLGRAHQRALYFIARRPDLSVSALIRLLGVTKQSLGRVLDELAERGFVEMAPGLRDRRQRLLRLTASGEAIERALFDAMRERVAAAYSAAGQGSVTGFWRVLENLLDADHQRMVAGLQIGA</sequence>
<keyword evidence="2 5" id="KW-0238">DNA-binding</keyword>
<dbReference type="PRINTS" id="PR00598">
    <property type="entry name" value="HTHMARR"/>
</dbReference>
<name>A0ABR6NBS3_9SPHN</name>
<dbReference type="EMBL" id="JACHKA010000001">
    <property type="protein sequence ID" value="MBB5984739.1"/>
    <property type="molecule type" value="Genomic_DNA"/>
</dbReference>
<evidence type="ECO:0000256" key="3">
    <source>
        <dbReference type="ARBA" id="ARBA00023163"/>
    </source>
</evidence>
<proteinExistence type="predicted"/>
<gene>
    <name evidence="5" type="ORF">HNP60_000713</name>
</gene>
<dbReference type="InterPro" id="IPR036390">
    <property type="entry name" value="WH_DNA-bd_sf"/>
</dbReference>
<dbReference type="PROSITE" id="PS50995">
    <property type="entry name" value="HTH_MARR_2"/>
    <property type="match status" value="1"/>
</dbReference>
<dbReference type="PANTHER" id="PTHR33164:SF44">
    <property type="entry name" value="TRANSCRIPTIONAL REGULATORY PROTEIN"/>
    <property type="match status" value="1"/>
</dbReference>
<keyword evidence="6" id="KW-1185">Reference proteome</keyword>
<evidence type="ECO:0000313" key="5">
    <source>
        <dbReference type="EMBL" id="MBB5984739.1"/>
    </source>
</evidence>
<dbReference type="RefSeq" id="WP_014075068.1">
    <property type="nucleotide sequence ID" value="NZ_JACHKA010000001.1"/>
</dbReference>
<keyword evidence="1" id="KW-0805">Transcription regulation</keyword>
<dbReference type="InterPro" id="IPR036388">
    <property type="entry name" value="WH-like_DNA-bd_sf"/>
</dbReference>
<dbReference type="SMART" id="SM00347">
    <property type="entry name" value="HTH_MARR"/>
    <property type="match status" value="1"/>
</dbReference>
<protein>
    <submittedName>
        <fullName evidence="5">DNA-binding MarR family transcriptional regulator</fullName>
    </submittedName>
</protein>
<reference evidence="5 6" key="1">
    <citation type="submission" date="2020-08" db="EMBL/GenBank/DDBJ databases">
        <title>Exploring microbial biodiversity for novel pathways involved in the catabolism of aromatic compounds derived from lignin.</title>
        <authorList>
            <person name="Elkins J."/>
        </authorList>
    </citation>
    <scope>NUCLEOTIDE SEQUENCE [LARGE SCALE GENOMIC DNA]</scope>
    <source>
        <strain evidence="5 6">B1D3A</strain>
    </source>
</reference>
<keyword evidence="3" id="KW-0804">Transcription</keyword>
<organism evidence="5 6">
    <name type="scientific">Sphingobium lignivorans</name>
    <dbReference type="NCBI Taxonomy" id="2735886"/>
    <lineage>
        <taxon>Bacteria</taxon>
        <taxon>Pseudomonadati</taxon>
        <taxon>Pseudomonadota</taxon>
        <taxon>Alphaproteobacteria</taxon>
        <taxon>Sphingomonadales</taxon>
        <taxon>Sphingomonadaceae</taxon>
        <taxon>Sphingobium</taxon>
    </lineage>
</organism>
<dbReference type="GO" id="GO:0003677">
    <property type="term" value="F:DNA binding"/>
    <property type="evidence" value="ECO:0007669"/>
    <property type="project" value="UniProtKB-KW"/>
</dbReference>
<accession>A0ABR6NBS3</accession>
<dbReference type="Pfam" id="PF12802">
    <property type="entry name" value="MarR_2"/>
    <property type="match status" value="1"/>
</dbReference>
<dbReference type="Proteomes" id="UP001138540">
    <property type="component" value="Unassembled WGS sequence"/>
</dbReference>
<evidence type="ECO:0000256" key="1">
    <source>
        <dbReference type="ARBA" id="ARBA00023015"/>
    </source>
</evidence>
<dbReference type="InterPro" id="IPR023187">
    <property type="entry name" value="Tscrpt_reg_MarR-type_CS"/>
</dbReference>
<dbReference type="InterPro" id="IPR039422">
    <property type="entry name" value="MarR/SlyA-like"/>
</dbReference>
<dbReference type="PROSITE" id="PS01117">
    <property type="entry name" value="HTH_MARR_1"/>
    <property type="match status" value="1"/>
</dbReference>